<keyword evidence="3" id="KW-1185">Reference proteome</keyword>
<evidence type="ECO:0000256" key="1">
    <source>
        <dbReference type="ARBA" id="ARBA00022723"/>
    </source>
</evidence>
<gene>
    <name evidence="2" type="ORF">L1049_018011</name>
</gene>
<evidence type="ECO:0000313" key="2">
    <source>
        <dbReference type="EMBL" id="KAK9273204.1"/>
    </source>
</evidence>
<accession>A0AAP0NMU9</accession>
<name>A0AAP0NMU9_LIQFO</name>
<dbReference type="Proteomes" id="UP001415857">
    <property type="component" value="Unassembled WGS sequence"/>
</dbReference>
<dbReference type="SUPFAM" id="SSF56784">
    <property type="entry name" value="HAD-like"/>
    <property type="match status" value="1"/>
</dbReference>
<evidence type="ECO:0000313" key="3">
    <source>
        <dbReference type="Proteomes" id="UP001415857"/>
    </source>
</evidence>
<organism evidence="2 3">
    <name type="scientific">Liquidambar formosana</name>
    <name type="common">Formosan gum</name>
    <dbReference type="NCBI Taxonomy" id="63359"/>
    <lineage>
        <taxon>Eukaryota</taxon>
        <taxon>Viridiplantae</taxon>
        <taxon>Streptophyta</taxon>
        <taxon>Embryophyta</taxon>
        <taxon>Tracheophyta</taxon>
        <taxon>Spermatophyta</taxon>
        <taxon>Magnoliopsida</taxon>
        <taxon>eudicotyledons</taxon>
        <taxon>Gunneridae</taxon>
        <taxon>Pentapetalae</taxon>
        <taxon>Saxifragales</taxon>
        <taxon>Altingiaceae</taxon>
        <taxon>Liquidambar</taxon>
    </lineage>
</organism>
<sequence>MPANNRLWGRFEPKPAKHAEQRWVILERRGGSPKPMTGPLVQRRGALLTKERAIVMVTAMSHVFYWAKRAASLPDPVEVVVAAFVTWLGCFILGECWFLPKAMDGFDLSLRFGISVLVVACLCCSRASNPYSCHGCHGKGFFAVRKMGSSRVEMRLKRHTRAGSFPLVIVAIHGRVAGAFAVTDPANAIAKEVGINKVFAETDPLGKADKIKELQMKGMVAMVGDGIIDSLALVNCCRCWDANCGWNFIPLHWNPVTTLAYRCLHRCFIH</sequence>
<dbReference type="GO" id="GO:0046872">
    <property type="term" value="F:metal ion binding"/>
    <property type="evidence" value="ECO:0007669"/>
    <property type="project" value="UniProtKB-KW"/>
</dbReference>
<dbReference type="InterPro" id="IPR023214">
    <property type="entry name" value="HAD_sf"/>
</dbReference>
<dbReference type="PANTHER" id="PTHR46594:SF2">
    <property type="entry name" value="COPPER-TRANSPORTING ATPASE HMA4"/>
    <property type="match status" value="1"/>
</dbReference>
<dbReference type="Gene3D" id="3.40.50.1000">
    <property type="entry name" value="HAD superfamily/HAD-like"/>
    <property type="match status" value="1"/>
</dbReference>
<protein>
    <submittedName>
        <fullName evidence="2">Uncharacterized protein</fullName>
    </submittedName>
</protein>
<comment type="caution">
    <text evidence="2">The sequence shown here is derived from an EMBL/GenBank/DDBJ whole genome shotgun (WGS) entry which is preliminary data.</text>
</comment>
<proteinExistence type="predicted"/>
<dbReference type="PANTHER" id="PTHR46594">
    <property type="entry name" value="P-TYPE CATION-TRANSPORTING ATPASE"/>
    <property type="match status" value="1"/>
</dbReference>
<reference evidence="2 3" key="1">
    <citation type="journal article" date="2024" name="Plant J.">
        <title>Genome sequences and population genomics reveal climatic adaptation and genomic divergence between two closely related sweetgum species.</title>
        <authorList>
            <person name="Xu W.Q."/>
            <person name="Ren C.Q."/>
            <person name="Zhang X.Y."/>
            <person name="Comes H.P."/>
            <person name="Liu X.H."/>
            <person name="Li Y.G."/>
            <person name="Kettle C.J."/>
            <person name="Jalonen R."/>
            <person name="Gaisberger H."/>
            <person name="Ma Y.Z."/>
            <person name="Qiu Y.X."/>
        </authorList>
    </citation>
    <scope>NUCLEOTIDE SEQUENCE [LARGE SCALE GENOMIC DNA]</scope>
    <source>
        <strain evidence="2">Hangzhou</strain>
    </source>
</reference>
<dbReference type="AlphaFoldDB" id="A0AAP0NMU9"/>
<keyword evidence="1" id="KW-0479">Metal-binding</keyword>
<dbReference type="InterPro" id="IPR036412">
    <property type="entry name" value="HAD-like_sf"/>
</dbReference>
<dbReference type="EMBL" id="JBBPBK010000012">
    <property type="protein sequence ID" value="KAK9273204.1"/>
    <property type="molecule type" value="Genomic_DNA"/>
</dbReference>